<accession>A0A972JJE8</accession>
<dbReference type="AlphaFoldDB" id="A0A972JJE8"/>
<sequence>MILHHIQTSPNNDSALKLCLRYARKEDTILLAGNGVTALLQRQWAMALSPFKLMLLQQDVQARGLGELLKDFTQIDYADFVDLSLSHTKVISW</sequence>
<protein>
    <submittedName>
        <fullName evidence="1">Sulfurtransferase complex subunit TusB</fullName>
    </submittedName>
</protein>
<evidence type="ECO:0000313" key="2">
    <source>
        <dbReference type="Proteomes" id="UP000737113"/>
    </source>
</evidence>
<name>A0A972JJE8_9GAMM</name>
<dbReference type="Proteomes" id="UP000737113">
    <property type="component" value="Unassembled WGS sequence"/>
</dbReference>
<dbReference type="GO" id="GO:0002143">
    <property type="term" value="P:tRNA wobble position uridine thiolation"/>
    <property type="evidence" value="ECO:0007669"/>
    <property type="project" value="InterPro"/>
</dbReference>
<reference evidence="1" key="1">
    <citation type="submission" date="2020-04" db="EMBL/GenBank/DDBJ databases">
        <title>Description of Shewanella salipaludis sp. nov., isolated from a salt marsh.</title>
        <authorList>
            <person name="Park S."/>
            <person name="Yoon J.-H."/>
        </authorList>
    </citation>
    <scope>NUCLEOTIDE SEQUENCE</scope>
    <source>
        <strain evidence="1">SHSM-M6</strain>
    </source>
</reference>
<comment type="caution">
    <text evidence="1">The sequence shown here is derived from an EMBL/GenBank/DDBJ whole genome shotgun (WGS) entry which is preliminary data.</text>
</comment>
<dbReference type="PANTHER" id="PTHR37526">
    <property type="entry name" value="PROTEIN TUSB"/>
    <property type="match status" value="1"/>
</dbReference>
<dbReference type="RefSeq" id="WP_169562619.1">
    <property type="nucleotide sequence ID" value="NZ_JAAXYH010000001.1"/>
</dbReference>
<evidence type="ECO:0000313" key="1">
    <source>
        <dbReference type="EMBL" id="NMH63969.1"/>
    </source>
</evidence>
<dbReference type="Pfam" id="PF04077">
    <property type="entry name" value="DsrH"/>
    <property type="match status" value="1"/>
</dbReference>
<dbReference type="InterPro" id="IPR007215">
    <property type="entry name" value="Sulphur_relay_TusB/DsrH"/>
</dbReference>
<organism evidence="1 2">
    <name type="scientific">Shewanella salipaludis</name>
    <dbReference type="NCBI Taxonomy" id="2723052"/>
    <lineage>
        <taxon>Bacteria</taxon>
        <taxon>Pseudomonadati</taxon>
        <taxon>Pseudomonadota</taxon>
        <taxon>Gammaproteobacteria</taxon>
        <taxon>Alteromonadales</taxon>
        <taxon>Shewanellaceae</taxon>
        <taxon>Shewanella</taxon>
    </lineage>
</organism>
<dbReference type="Gene3D" id="3.40.1260.10">
    <property type="entry name" value="DsrEFH-like"/>
    <property type="match status" value="1"/>
</dbReference>
<keyword evidence="2" id="KW-1185">Reference proteome</keyword>
<dbReference type="InterPro" id="IPR027396">
    <property type="entry name" value="DsrEFH-like"/>
</dbReference>
<dbReference type="SUPFAM" id="SSF75169">
    <property type="entry name" value="DsrEFH-like"/>
    <property type="match status" value="1"/>
</dbReference>
<dbReference type="NCBIfam" id="TIGR03011">
    <property type="entry name" value="sulf_tusB_dsrH"/>
    <property type="match status" value="1"/>
</dbReference>
<dbReference type="GO" id="GO:1990228">
    <property type="term" value="C:sulfurtransferase complex"/>
    <property type="evidence" value="ECO:0007669"/>
    <property type="project" value="TreeGrafter"/>
</dbReference>
<dbReference type="PANTHER" id="PTHR37526:SF1">
    <property type="entry name" value="PROTEIN TUSB"/>
    <property type="match status" value="1"/>
</dbReference>
<gene>
    <name evidence="1" type="primary">dsrH</name>
    <name evidence="1" type="ORF">HC757_02095</name>
</gene>
<proteinExistence type="predicted"/>
<dbReference type="EMBL" id="JAAXYH010000001">
    <property type="protein sequence ID" value="NMH63969.1"/>
    <property type="molecule type" value="Genomic_DNA"/>
</dbReference>